<dbReference type="EMBL" id="LAZR01000016">
    <property type="protein sequence ID" value="KKO06401.1"/>
    <property type="molecule type" value="Genomic_DNA"/>
</dbReference>
<proteinExistence type="predicted"/>
<reference evidence="2" key="1">
    <citation type="journal article" date="2015" name="Nature">
        <title>Complex archaea that bridge the gap between prokaryotes and eukaryotes.</title>
        <authorList>
            <person name="Spang A."/>
            <person name="Saw J.H."/>
            <person name="Jorgensen S.L."/>
            <person name="Zaremba-Niedzwiedzka K."/>
            <person name="Martijn J."/>
            <person name="Lind A.E."/>
            <person name="van Eijk R."/>
            <person name="Schleper C."/>
            <person name="Guy L."/>
            <person name="Ettema T.J."/>
        </authorList>
    </citation>
    <scope>NUCLEOTIDE SEQUENCE</scope>
</reference>
<gene>
    <name evidence="2" type="ORF">LCGC14_0068210</name>
</gene>
<dbReference type="InterPro" id="IPR001789">
    <property type="entry name" value="Sig_transdc_resp-reg_receiver"/>
</dbReference>
<dbReference type="InterPro" id="IPR011006">
    <property type="entry name" value="CheY-like_superfamily"/>
</dbReference>
<dbReference type="Pfam" id="PF00072">
    <property type="entry name" value="Response_reg"/>
    <property type="match status" value="1"/>
</dbReference>
<dbReference type="PANTHER" id="PTHR44520:SF2">
    <property type="entry name" value="RESPONSE REGULATOR RCP1"/>
    <property type="match status" value="1"/>
</dbReference>
<dbReference type="PROSITE" id="PS50110">
    <property type="entry name" value="RESPONSE_REGULATORY"/>
    <property type="match status" value="1"/>
</dbReference>
<dbReference type="PANTHER" id="PTHR44520">
    <property type="entry name" value="RESPONSE REGULATOR RCP1-RELATED"/>
    <property type="match status" value="1"/>
</dbReference>
<evidence type="ECO:0000313" key="2">
    <source>
        <dbReference type="EMBL" id="KKO06401.1"/>
    </source>
</evidence>
<dbReference type="SUPFAM" id="SSF52172">
    <property type="entry name" value="CheY-like"/>
    <property type="match status" value="1"/>
</dbReference>
<dbReference type="GO" id="GO:0000160">
    <property type="term" value="P:phosphorelay signal transduction system"/>
    <property type="evidence" value="ECO:0007669"/>
    <property type="project" value="InterPro"/>
</dbReference>
<dbReference type="SMART" id="SM00448">
    <property type="entry name" value="REC"/>
    <property type="match status" value="1"/>
</dbReference>
<accession>A0A0F9VMR5</accession>
<protein>
    <recommendedName>
        <fullName evidence="1">Response regulatory domain-containing protein</fullName>
    </recommendedName>
</protein>
<name>A0A0F9VMR5_9ZZZZ</name>
<dbReference type="InterPro" id="IPR052893">
    <property type="entry name" value="TCS_response_regulator"/>
</dbReference>
<feature type="domain" description="Response regulatory" evidence="1">
    <location>
        <begin position="6"/>
        <end position="133"/>
    </location>
</feature>
<dbReference type="AlphaFoldDB" id="A0A0F9VMR5"/>
<comment type="caution">
    <text evidence="2">The sequence shown here is derived from an EMBL/GenBank/DDBJ whole genome shotgun (WGS) entry which is preliminary data.</text>
</comment>
<evidence type="ECO:0000259" key="1">
    <source>
        <dbReference type="PROSITE" id="PS50110"/>
    </source>
</evidence>
<sequence length="137" mass="16059">MTTKPNILLVDDDELYLYLMKKTIHQLSKDLVVSTFTDGEQAVEYISKCTEEKIDLPEVIFLDINMPFLDGWGFLNEFKKLKDKIQNDVNIYMVSSSMRDSDIKKASHFEELTGYVVKPVNKIELAEIFKKIYHENW</sequence>
<organism evidence="2">
    <name type="scientific">marine sediment metagenome</name>
    <dbReference type="NCBI Taxonomy" id="412755"/>
    <lineage>
        <taxon>unclassified sequences</taxon>
        <taxon>metagenomes</taxon>
        <taxon>ecological metagenomes</taxon>
    </lineage>
</organism>
<dbReference type="Gene3D" id="3.40.50.2300">
    <property type="match status" value="1"/>
</dbReference>